<feature type="domain" description="WYL" evidence="1">
    <location>
        <begin position="142"/>
        <end position="208"/>
    </location>
</feature>
<name>A0ABU9DA00_9PROT</name>
<dbReference type="InterPro" id="IPR026881">
    <property type="entry name" value="WYL_dom"/>
</dbReference>
<keyword evidence="4" id="KW-1185">Reference proteome</keyword>
<protein>
    <submittedName>
        <fullName evidence="3">YafY family protein</fullName>
    </submittedName>
</protein>
<reference evidence="3 4" key="1">
    <citation type="submission" date="2024-04" db="EMBL/GenBank/DDBJ databases">
        <authorList>
            <person name="Abashina T."/>
            <person name="Shaikin A."/>
        </authorList>
    </citation>
    <scope>NUCLEOTIDE SEQUENCE [LARGE SCALE GENOMIC DNA]</scope>
    <source>
        <strain evidence="3 4">AAFK</strain>
    </source>
</reference>
<evidence type="ECO:0000259" key="2">
    <source>
        <dbReference type="Pfam" id="PF25583"/>
    </source>
</evidence>
<dbReference type="EMBL" id="JBBPCO010000011">
    <property type="protein sequence ID" value="MEK8090355.1"/>
    <property type="molecule type" value="Genomic_DNA"/>
</dbReference>
<dbReference type="RefSeq" id="WP_341371411.1">
    <property type="nucleotide sequence ID" value="NZ_JBBPCO010000011.1"/>
</dbReference>
<gene>
    <name evidence="3" type="ORF">WOB96_11355</name>
</gene>
<evidence type="ECO:0000259" key="1">
    <source>
        <dbReference type="Pfam" id="PF13280"/>
    </source>
</evidence>
<dbReference type="Proteomes" id="UP001446205">
    <property type="component" value="Unassembled WGS sequence"/>
</dbReference>
<evidence type="ECO:0000313" key="4">
    <source>
        <dbReference type="Proteomes" id="UP001446205"/>
    </source>
</evidence>
<accession>A0ABU9DA00</accession>
<dbReference type="InterPro" id="IPR057727">
    <property type="entry name" value="WCX_dom"/>
</dbReference>
<evidence type="ECO:0000313" key="3">
    <source>
        <dbReference type="EMBL" id="MEK8090355.1"/>
    </source>
</evidence>
<dbReference type="Pfam" id="PF25583">
    <property type="entry name" value="WCX"/>
    <property type="match status" value="1"/>
</dbReference>
<sequence length="320" mass="36892">MHKFERFFKLHALLHSGHPVSMKRMREALDASRATVNRDLEYMRLFLHAPIIYERAANGYRYDPDAPTFELPGLWFNESELFALLASEQMLESLQPGLLAPYTEPLRQRIRELIAQSGHSAETVSQRICLHSFGRRQTQSATFATVAQAVLECRMLSIHYHSRSRDQTSSRCLQPRLLLHYRDNWYLIAHCEKAQALRTFSLDRIREAVLHEAPAAPGDESELQDFLGSSFGIFSGPVQHWAVLRFSAARAAWVADEVWHPDQVGAWRDDAYELRLPYADPTELIMEILKHGPEVQVLEPAELREMAIGRLEAAWRQYQK</sequence>
<dbReference type="PANTHER" id="PTHR34580">
    <property type="match status" value="1"/>
</dbReference>
<dbReference type="InterPro" id="IPR051534">
    <property type="entry name" value="CBASS_pafABC_assoc_protein"/>
</dbReference>
<dbReference type="Pfam" id="PF13280">
    <property type="entry name" value="WYL"/>
    <property type="match status" value="1"/>
</dbReference>
<organism evidence="3 4">
    <name type="scientific">Thermithiobacillus plumbiphilus</name>
    <dbReference type="NCBI Taxonomy" id="1729899"/>
    <lineage>
        <taxon>Bacteria</taxon>
        <taxon>Pseudomonadati</taxon>
        <taxon>Pseudomonadota</taxon>
        <taxon>Acidithiobacillia</taxon>
        <taxon>Acidithiobacillales</taxon>
        <taxon>Thermithiobacillaceae</taxon>
        <taxon>Thermithiobacillus</taxon>
    </lineage>
</organism>
<comment type="caution">
    <text evidence="3">The sequence shown here is derived from an EMBL/GenBank/DDBJ whole genome shotgun (WGS) entry which is preliminary data.</text>
</comment>
<proteinExistence type="predicted"/>
<feature type="domain" description="WCX" evidence="2">
    <location>
        <begin position="240"/>
        <end position="314"/>
    </location>
</feature>
<dbReference type="PANTHER" id="PTHR34580:SF3">
    <property type="entry name" value="PROTEIN PAFB"/>
    <property type="match status" value="1"/>
</dbReference>
<dbReference type="PROSITE" id="PS52050">
    <property type="entry name" value="WYL"/>
    <property type="match status" value="1"/>
</dbReference>